<name>A0ABS8UDX7_9GAMM</name>
<keyword evidence="3" id="KW-1185">Reference proteome</keyword>
<dbReference type="RefSeq" id="WP_232135588.1">
    <property type="nucleotide sequence ID" value="NZ_CP089507.1"/>
</dbReference>
<dbReference type="Proteomes" id="UP001430360">
    <property type="component" value="Unassembled WGS sequence"/>
</dbReference>
<sequence length="239" mass="26913">MTASDISARLARRLAWHQALHDPDYDPRARSHWLAELRRWQAARLRVSFAHFLEDPTRAPAANFFLGDVYGDRDFTRRDADIARILPTMRRLLPARLLETVSDAIELGALSQALDLHMVEALQRLAPRRRKLDDALYAEAYRDVGRAGLRRRQVRLIGRVGRGFGKALKMRGVSALLAFSRGPARLAGLTELQGFLERGYGAFEALGDPDAFVAEIERDEGEVSRRLFAGHPAPYALDD</sequence>
<evidence type="ECO:0000313" key="3">
    <source>
        <dbReference type="Proteomes" id="UP001430360"/>
    </source>
</evidence>
<reference evidence="2" key="1">
    <citation type="submission" date="2021-12" db="EMBL/GenBank/DDBJ databases">
        <authorList>
            <person name="Ulrich A."/>
        </authorList>
    </citation>
    <scope>NUCLEOTIDE SEQUENCE</scope>
    <source>
        <strain evidence="2">A1P009</strain>
    </source>
</reference>
<gene>
    <name evidence="2" type="ORF">LTT95_07140</name>
</gene>
<protein>
    <recommendedName>
        <fullName evidence="1">DUF8198 domain-containing protein</fullName>
    </recommendedName>
</protein>
<evidence type="ECO:0000313" key="2">
    <source>
        <dbReference type="EMBL" id="MCD9096715.1"/>
    </source>
</evidence>
<feature type="domain" description="DUF8198" evidence="1">
    <location>
        <begin position="24"/>
        <end position="234"/>
    </location>
</feature>
<dbReference type="InterPro" id="IPR058063">
    <property type="entry name" value="FFLEE_fam"/>
</dbReference>
<comment type="caution">
    <text evidence="2">The sequence shown here is derived from an EMBL/GenBank/DDBJ whole genome shotgun (WGS) entry which is preliminary data.</text>
</comment>
<dbReference type="EMBL" id="JAJQKU010000002">
    <property type="protein sequence ID" value="MCD9096715.1"/>
    <property type="molecule type" value="Genomic_DNA"/>
</dbReference>
<evidence type="ECO:0000259" key="1">
    <source>
        <dbReference type="Pfam" id="PF26621"/>
    </source>
</evidence>
<dbReference type="NCBIfam" id="NF047641">
    <property type="entry name" value="FFLEE_fam"/>
    <property type="match status" value="1"/>
</dbReference>
<dbReference type="Pfam" id="PF26621">
    <property type="entry name" value="DUF8198"/>
    <property type="match status" value="1"/>
</dbReference>
<dbReference type="InterPro" id="IPR058511">
    <property type="entry name" value="DUF8198"/>
</dbReference>
<accession>A0ABS8UDX7</accession>
<organism evidence="2 3">
    <name type="scientific">Luteimonas fraxinea</name>
    <dbReference type="NCBI Taxonomy" id="2901869"/>
    <lineage>
        <taxon>Bacteria</taxon>
        <taxon>Pseudomonadati</taxon>
        <taxon>Pseudomonadota</taxon>
        <taxon>Gammaproteobacteria</taxon>
        <taxon>Lysobacterales</taxon>
        <taxon>Lysobacteraceae</taxon>
        <taxon>Luteimonas</taxon>
    </lineage>
</organism>
<proteinExistence type="predicted"/>
<reference evidence="2" key="2">
    <citation type="journal article" date="2022" name="Syst. Appl. Microbiol.">
        <title>Physiological and genomic characterisation of Luteimonas fraxinea sp. nov., a bacterial species associated with trees tolerant to ash dieback.</title>
        <authorList>
            <person name="Ulrich K."/>
            <person name="Becker R."/>
            <person name="Behrendt U."/>
            <person name="Kube M."/>
            <person name="Schneck V."/>
            <person name="Ulrich A."/>
        </authorList>
    </citation>
    <scope>NUCLEOTIDE SEQUENCE</scope>
    <source>
        <strain evidence="2">A1P009</strain>
    </source>
</reference>